<evidence type="ECO:0000313" key="3">
    <source>
        <dbReference type="EMBL" id="OXA97926.1"/>
    </source>
</evidence>
<feature type="domain" description="Lipocalin-like" evidence="2">
    <location>
        <begin position="24"/>
        <end position="109"/>
    </location>
</feature>
<evidence type="ECO:0000259" key="2">
    <source>
        <dbReference type="Pfam" id="PF13648"/>
    </source>
</evidence>
<keyword evidence="1" id="KW-0732">Signal</keyword>
<reference evidence="3 4" key="1">
    <citation type="submission" date="2016-11" db="EMBL/GenBank/DDBJ databases">
        <title>Whole genomes of Flavobacteriaceae.</title>
        <authorList>
            <person name="Stine C."/>
            <person name="Li C."/>
            <person name="Tadesse D."/>
        </authorList>
    </citation>
    <scope>NUCLEOTIDE SEQUENCE [LARGE SCALE GENOMIC DNA]</scope>
    <source>
        <strain evidence="3 4">ATCC 29551</strain>
    </source>
</reference>
<sequence length="121" mass="13644">MKTIAIFVLFLSSIAINAQNSDLLKGKWVFKKALNKEVDELGKKTLNSDIINKMTFEFKSNDEFVAFLMGQNANGKWTLSKNSKVIILNSIDGKFELSILKLTKTELILKLGLGEFLMNKI</sequence>
<dbReference type="InterPro" id="IPR024311">
    <property type="entry name" value="Lipocalin-like"/>
</dbReference>
<dbReference type="Pfam" id="PF13648">
    <property type="entry name" value="Lipocalin_4"/>
    <property type="match status" value="1"/>
</dbReference>
<evidence type="ECO:0000313" key="4">
    <source>
        <dbReference type="Proteomes" id="UP000198424"/>
    </source>
</evidence>
<protein>
    <recommendedName>
        <fullName evidence="2">Lipocalin-like domain-containing protein</fullName>
    </recommendedName>
</protein>
<comment type="caution">
    <text evidence="3">The sequence shown here is derived from an EMBL/GenBank/DDBJ whole genome shotgun (WGS) entry which is preliminary data.</text>
</comment>
<feature type="chain" id="PRO_5046285936" description="Lipocalin-like domain-containing protein" evidence="1">
    <location>
        <begin position="19"/>
        <end position="121"/>
    </location>
</feature>
<evidence type="ECO:0000256" key="1">
    <source>
        <dbReference type="SAM" id="SignalP"/>
    </source>
</evidence>
<proteinExistence type="predicted"/>
<accession>A0ABX4CMU0</accession>
<dbReference type="EMBL" id="MUGY01000002">
    <property type="protein sequence ID" value="OXA97926.1"/>
    <property type="molecule type" value="Genomic_DNA"/>
</dbReference>
<feature type="signal peptide" evidence="1">
    <location>
        <begin position="1"/>
        <end position="18"/>
    </location>
</feature>
<organism evidence="3 4">
    <name type="scientific">Flavobacterium hydatis</name>
    <name type="common">Cytophaga aquatilis</name>
    <dbReference type="NCBI Taxonomy" id="991"/>
    <lineage>
        <taxon>Bacteria</taxon>
        <taxon>Pseudomonadati</taxon>
        <taxon>Bacteroidota</taxon>
        <taxon>Flavobacteriia</taxon>
        <taxon>Flavobacteriales</taxon>
        <taxon>Flavobacteriaceae</taxon>
        <taxon>Flavobacterium</taxon>
    </lineage>
</organism>
<keyword evidence="4" id="KW-1185">Reference proteome</keyword>
<name>A0ABX4CMU0_FLAHY</name>
<gene>
    <name evidence="3" type="ORF">B0A62_01650</name>
</gene>
<dbReference type="Proteomes" id="UP000198424">
    <property type="component" value="Unassembled WGS sequence"/>
</dbReference>